<reference evidence="1" key="2">
    <citation type="submission" date="2013-05" db="EMBL/GenBank/DDBJ databases">
        <authorList>
            <person name="Carter J.-M."/>
            <person name="Baker S.C."/>
            <person name="Pink R."/>
            <person name="Carter D.R.F."/>
            <person name="Collins A."/>
            <person name="Tomlin J."/>
            <person name="Gibbs M."/>
            <person name="Breuker C.J."/>
        </authorList>
    </citation>
    <scope>NUCLEOTIDE SEQUENCE</scope>
    <source>
        <tissue evidence="1">Ovary</tissue>
    </source>
</reference>
<reference evidence="1" key="1">
    <citation type="journal article" date="2013" name="BMC Genomics">
        <title>Unscrambling butterfly oogenesis.</title>
        <authorList>
            <person name="Carter J.M."/>
            <person name="Baker S.C."/>
            <person name="Pink R."/>
            <person name="Carter D.R."/>
            <person name="Collins A."/>
            <person name="Tomlin J."/>
            <person name="Gibbs M."/>
            <person name="Breuker C.J."/>
        </authorList>
    </citation>
    <scope>NUCLEOTIDE SEQUENCE</scope>
    <source>
        <tissue evidence="1">Ovary</tissue>
    </source>
</reference>
<proteinExistence type="predicted"/>
<evidence type="ECO:0000313" key="1">
    <source>
        <dbReference type="EMBL" id="JAA80920.1"/>
    </source>
</evidence>
<sequence length="77" mass="8006">MSDLAGDCTADVWFGLDTGGFTSGKWNCCLTLYCGWCAWCGKCAWCDCGVAGAGSAGDDGVELLHDDVFDDESGPPV</sequence>
<protein>
    <submittedName>
        <fullName evidence="1">Uncharacterized protein</fullName>
    </submittedName>
</protein>
<dbReference type="AlphaFoldDB" id="S4P3E4"/>
<organism evidence="1">
    <name type="scientific">Pararge aegeria</name>
    <name type="common">speckled wood butterfly</name>
    <dbReference type="NCBI Taxonomy" id="116150"/>
    <lineage>
        <taxon>Eukaryota</taxon>
        <taxon>Metazoa</taxon>
        <taxon>Ecdysozoa</taxon>
        <taxon>Arthropoda</taxon>
        <taxon>Hexapoda</taxon>
        <taxon>Insecta</taxon>
        <taxon>Pterygota</taxon>
        <taxon>Neoptera</taxon>
        <taxon>Endopterygota</taxon>
        <taxon>Lepidoptera</taxon>
        <taxon>Glossata</taxon>
        <taxon>Ditrysia</taxon>
        <taxon>Papilionoidea</taxon>
        <taxon>Nymphalidae</taxon>
        <taxon>Satyrinae</taxon>
        <taxon>Satyrini</taxon>
        <taxon>Parargina</taxon>
        <taxon>Pararge</taxon>
    </lineage>
</organism>
<dbReference type="EMBL" id="GAIX01011640">
    <property type="protein sequence ID" value="JAA80920.1"/>
    <property type="molecule type" value="Transcribed_RNA"/>
</dbReference>
<name>S4P3E4_9NEOP</name>
<accession>S4P3E4</accession>